<dbReference type="SFLD" id="SFLDG00002">
    <property type="entry name" value="C1.7:_P-type_atpase_like"/>
    <property type="match status" value="1"/>
</dbReference>
<dbReference type="OrthoDB" id="438550at2"/>
<dbReference type="InterPro" id="IPR001757">
    <property type="entry name" value="P_typ_ATPase"/>
</dbReference>
<evidence type="ECO:0000256" key="7">
    <source>
        <dbReference type="RuleBase" id="RU362081"/>
    </source>
</evidence>
<keyword evidence="5" id="KW-1133">Transmembrane helix</keyword>
<dbReference type="PANTHER" id="PTHR48085:SF5">
    <property type="entry name" value="CADMIUM_ZINC-TRANSPORTING ATPASE HMA4-RELATED"/>
    <property type="match status" value="1"/>
</dbReference>
<evidence type="ECO:0000256" key="2">
    <source>
        <dbReference type="ARBA" id="ARBA00006024"/>
    </source>
</evidence>
<evidence type="ECO:0000313" key="9">
    <source>
        <dbReference type="EMBL" id="EDX77780.1"/>
    </source>
</evidence>
<dbReference type="PANTHER" id="PTHR48085">
    <property type="entry name" value="CADMIUM/ZINC-TRANSPORTING ATPASE HMA2-RELATED"/>
    <property type="match status" value="1"/>
</dbReference>
<evidence type="ECO:0000313" key="10">
    <source>
        <dbReference type="Proteomes" id="UP000003835"/>
    </source>
</evidence>
<keyword evidence="6" id="KW-0472">Membrane</keyword>
<dbReference type="SUPFAM" id="SSF56784">
    <property type="entry name" value="HAD-like"/>
    <property type="match status" value="1"/>
</dbReference>
<accession>B4VJU9</accession>
<dbReference type="NCBIfam" id="TIGR01525">
    <property type="entry name" value="ATPase-IB_hvy"/>
    <property type="match status" value="1"/>
</dbReference>
<dbReference type="GO" id="GO:0005524">
    <property type="term" value="F:ATP binding"/>
    <property type="evidence" value="ECO:0007669"/>
    <property type="project" value="UniProtKB-UniRule"/>
</dbReference>
<dbReference type="GO" id="GO:0016887">
    <property type="term" value="F:ATP hydrolysis activity"/>
    <property type="evidence" value="ECO:0007669"/>
    <property type="project" value="InterPro"/>
</dbReference>
<dbReference type="InterPro" id="IPR051014">
    <property type="entry name" value="Cation_Transport_ATPase_IB"/>
</dbReference>
<dbReference type="Proteomes" id="UP000003835">
    <property type="component" value="Unassembled WGS sequence"/>
</dbReference>
<dbReference type="InterPro" id="IPR023214">
    <property type="entry name" value="HAD_sf"/>
</dbReference>
<dbReference type="Gene3D" id="2.70.150.10">
    <property type="entry name" value="Calcium-transporting ATPase, cytoplasmic transduction domain A"/>
    <property type="match status" value="1"/>
</dbReference>
<dbReference type="PRINTS" id="PR00119">
    <property type="entry name" value="CATATPASE"/>
</dbReference>
<dbReference type="InterPro" id="IPR027256">
    <property type="entry name" value="P-typ_ATPase_IB"/>
</dbReference>
<dbReference type="Pfam" id="PF00702">
    <property type="entry name" value="Hydrolase"/>
    <property type="match status" value="1"/>
</dbReference>
<dbReference type="eggNOG" id="COG2217">
    <property type="taxonomic scope" value="Bacteria"/>
</dbReference>
<evidence type="ECO:0000256" key="5">
    <source>
        <dbReference type="ARBA" id="ARBA00022989"/>
    </source>
</evidence>
<dbReference type="InterPro" id="IPR008250">
    <property type="entry name" value="ATPase_P-typ_transduc_dom_A_sf"/>
</dbReference>
<dbReference type="STRING" id="118168.MC7420_3104"/>
<dbReference type="RefSeq" id="WP_006099041.1">
    <property type="nucleotide sequence ID" value="NZ_DS989843.1"/>
</dbReference>
<dbReference type="AlphaFoldDB" id="B4VJU9"/>
<organism evidence="9 10">
    <name type="scientific">Coleofasciculus chthonoplastes PCC 7420</name>
    <dbReference type="NCBI Taxonomy" id="118168"/>
    <lineage>
        <taxon>Bacteria</taxon>
        <taxon>Bacillati</taxon>
        <taxon>Cyanobacteriota</taxon>
        <taxon>Cyanophyceae</taxon>
        <taxon>Coleofasciculales</taxon>
        <taxon>Coleofasciculaceae</taxon>
        <taxon>Coleofasciculus</taxon>
    </lineage>
</organism>
<dbReference type="PRINTS" id="PR00120">
    <property type="entry name" value="HATPASE"/>
</dbReference>
<dbReference type="GO" id="GO:0019829">
    <property type="term" value="F:ATPase-coupled monoatomic cation transmembrane transporter activity"/>
    <property type="evidence" value="ECO:0007669"/>
    <property type="project" value="InterPro"/>
</dbReference>
<dbReference type="InterPro" id="IPR059000">
    <property type="entry name" value="ATPase_P-type_domA"/>
</dbReference>
<dbReference type="CDD" id="cd07550">
    <property type="entry name" value="P-type_ATPase_HM"/>
    <property type="match status" value="1"/>
</dbReference>
<keyword evidence="4" id="KW-1278">Translocase</keyword>
<evidence type="ECO:0000256" key="1">
    <source>
        <dbReference type="ARBA" id="ARBA00004141"/>
    </source>
</evidence>
<dbReference type="SFLD" id="SFLDF00027">
    <property type="entry name" value="p-type_atpase"/>
    <property type="match status" value="1"/>
</dbReference>
<dbReference type="InterPro" id="IPR018303">
    <property type="entry name" value="ATPase_P-typ_P_site"/>
</dbReference>
<comment type="subcellular location">
    <subcellularLocation>
        <location evidence="7">Cell membrane</location>
    </subcellularLocation>
    <subcellularLocation>
        <location evidence="1">Membrane</location>
        <topology evidence="1">Multi-pass membrane protein</topology>
    </subcellularLocation>
</comment>
<dbReference type="Pfam" id="PF00122">
    <property type="entry name" value="E1-E2_ATPase"/>
    <property type="match status" value="1"/>
</dbReference>
<dbReference type="Pfam" id="PF19991">
    <property type="entry name" value="HMA_2"/>
    <property type="match status" value="1"/>
</dbReference>
<gene>
    <name evidence="9" type="ORF">MC7420_3104</name>
</gene>
<dbReference type="EMBL" id="DS989843">
    <property type="protein sequence ID" value="EDX77780.1"/>
    <property type="molecule type" value="Genomic_DNA"/>
</dbReference>
<dbReference type="GO" id="GO:0046872">
    <property type="term" value="F:metal ion binding"/>
    <property type="evidence" value="ECO:0007669"/>
    <property type="project" value="UniProtKB-KW"/>
</dbReference>
<dbReference type="Gene3D" id="3.40.1110.10">
    <property type="entry name" value="Calcium-transporting ATPase, cytoplasmic domain N"/>
    <property type="match status" value="1"/>
</dbReference>
<evidence type="ECO:0000256" key="6">
    <source>
        <dbReference type="ARBA" id="ARBA00023136"/>
    </source>
</evidence>
<evidence type="ECO:0000256" key="3">
    <source>
        <dbReference type="ARBA" id="ARBA00022692"/>
    </source>
</evidence>
<dbReference type="InterPro" id="IPR044492">
    <property type="entry name" value="P_typ_ATPase_HD_dom"/>
</dbReference>
<keyword evidence="7" id="KW-1003">Cell membrane</keyword>
<dbReference type="InterPro" id="IPR036412">
    <property type="entry name" value="HAD-like_sf"/>
</dbReference>
<dbReference type="SFLD" id="SFLDS00003">
    <property type="entry name" value="Haloacid_Dehalogenase"/>
    <property type="match status" value="1"/>
</dbReference>
<evidence type="ECO:0000256" key="4">
    <source>
        <dbReference type="ARBA" id="ARBA00022967"/>
    </source>
</evidence>
<dbReference type="PROSITE" id="PS00154">
    <property type="entry name" value="ATPASE_E1_E2"/>
    <property type="match status" value="1"/>
</dbReference>
<keyword evidence="7" id="KW-0547">Nucleotide-binding</keyword>
<comment type="similarity">
    <text evidence="2 7">Belongs to the cation transport ATPase (P-type) (TC 3.A.3) family. Type IB subfamily.</text>
</comment>
<dbReference type="SUPFAM" id="SSF81653">
    <property type="entry name" value="Calcium ATPase, transduction domain A"/>
    <property type="match status" value="1"/>
</dbReference>
<keyword evidence="7" id="KW-0067">ATP-binding</keyword>
<dbReference type="HOGENOM" id="CLU_001771_6_3_3"/>
<dbReference type="Gene3D" id="3.40.50.1000">
    <property type="entry name" value="HAD superfamily/HAD-like"/>
    <property type="match status" value="1"/>
</dbReference>
<dbReference type="GO" id="GO:0005886">
    <property type="term" value="C:plasma membrane"/>
    <property type="evidence" value="ECO:0007669"/>
    <property type="project" value="UniProtKB-SubCell"/>
</dbReference>
<name>B4VJU9_9CYAN</name>
<dbReference type="NCBIfam" id="TIGR01494">
    <property type="entry name" value="ATPase_P-type"/>
    <property type="match status" value="2"/>
</dbReference>
<sequence length="784" mass="84933">MVNLDIRWDAIASYASYDNSNYFNWAKPSRNTAAPSGRIPCRVVHSIPGRVRFRVPRLVDDADYAHCLEALMASQDGITQVRIRRAAASIVIGYNTQRLSDVQMRRVLLELIQTSGRRDREQGSQFVGAGLTDNVTQETANLTKPALLGESQSPNPNPQSLDENDWSELKRPALATLLALLAGPLRLPIPQSLVAGSVAVAGLPVAKRAITSLLGERRLTIDSLDLVAITLSSIQGNWLTPALMMTLHELGDIIRDRTARSSQAQATDLLDSIGQYAWVECNGEKQQVPLTEVKPGDTVIVYPGEQIPVDGMVLRGNATIDQQKLTGESMPVVRGAGQTVYASTLVRSGELYIKVERVGADTCAGASIQLAQQAPVHDTRMENYAAQLAERSIMPAFLLASGVWAITRNPARAASILTLDFVTGMRVSIPTTFLAALTHATRHGILVRSGRALEQLAQVDTIVFDKTGTLTQGNIQVVAMETVTNRLSAQRILELAAAAEQRLTHPVAEAVMRYVEEQGIDILPRGEWNYEVGLGVRAEIDGERVLVGSDRFLRQAGISVDCFYDQHPCCRQLWGCQQDCPISADSSLIYVACEDEFQGVIQYKDPLRLESRRVIHQLQHEYGMEIHLLTGDSQTKAVAVAQELEIPLSQVHAEAFPQTKAEVVRRLKEQGKTVAFTGDGLNDSVALAYADVSISFGDGSAVARETADVVLMENDLASLLDAIAIGKQTLAIVKQNTALAVTPNVAALGLASTVGLHPLVATGVHNGSAIVAGLNALRPLMHRD</sequence>
<proteinExistence type="inferred from homology"/>
<keyword evidence="7" id="KW-0479">Metal-binding</keyword>
<evidence type="ECO:0000259" key="8">
    <source>
        <dbReference type="Pfam" id="PF00122"/>
    </source>
</evidence>
<protein>
    <submittedName>
        <fullName evidence="9">Cadmium-translocating P-type ATPase</fullName>
    </submittedName>
</protein>
<keyword evidence="3" id="KW-0812">Transmembrane</keyword>
<keyword evidence="10" id="KW-1185">Reference proteome</keyword>
<feature type="domain" description="P-type ATPase A" evidence="8">
    <location>
        <begin position="276"/>
        <end position="371"/>
    </location>
</feature>
<reference evidence="9 10" key="1">
    <citation type="submission" date="2008-07" db="EMBL/GenBank/DDBJ databases">
        <authorList>
            <person name="Tandeau de Marsac N."/>
            <person name="Ferriera S."/>
            <person name="Johnson J."/>
            <person name="Kravitz S."/>
            <person name="Beeson K."/>
            <person name="Sutton G."/>
            <person name="Rogers Y.-H."/>
            <person name="Friedman R."/>
            <person name="Frazier M."/>
            <person name="Venter J.C."/>
        </authorList>
    </citation>
    <scope>NUCLEOTIDE SEQUENCE [LARGE SCALE GENOMIC DNA]</scope>
    <source>
        <strain evidence="9 10">PCC 7420</strain>
    </source>
</reference>
<dbReference type="InterPro" id="IPR023299">
    <property type="entry name" value="ATPase_P-typ_cyto_dom_N"/>
</dbReference>